<keyword evidence="3" id="KW-1185">Reference proteome</keyword>
<sequence>MIEHLRNHRQEARQPKNGVEADTPLARRTGRQRLAAQGEQAAVADPGSVFRHHRLNRRLDGLHLPRTPRRREVTRGQLPMGDADERKLAGDRQRVRRSLSGLTLLLLRALKLPSRNPWPAGR</sequence>
<name>A0ABU7FLN7_9ACTN</name>
<gene>
    <name evidence="2" type="ORF">VXC91_24370</name>
</gene>
<comment type="caution">
    <text evidence="2">The sequence shown here is derived from an EMBL/GenBank/DDBJ whole genome shotgun (WGS) entry which is preliminary data.</text>
</comment>
<dbReference type="EMBL" id="JAYWVC010000093">
    <property type="protein sequence ID" value="MED7825035.1"/>
    <property type="molecule type" value="Genomic_DNA"/>
</dbReference>
<evidence type="ECO:0000256" key="1">
    <source>
        <dbReference type="SAM" id="MobiDB-lite"/>
    </source>
</evidence>
<proteinExistence type="predicted"/>
<organism evidence="2 3">
    <name type="scientific">Streptomyces chiangmaiensis</name>
    <dbReference type="NCBI Taxonomy" id="766497"/>
    <lineage>
        <taxon>Bacteria</taxon>
        <taxon>Bacillati</taxon>
        <taxon>Actinomycetota</taxon>
        <taxon>Actinomycetes</taxon>
        <taxon>Kitasatosporales</taxon>
        <taxon>Streptomycetaceae</taxon>
        <taxon>Streptomyces</taxon>
    </lineage>
</organism>
<evidence type="ECO:0000313" key="3">
    <source>
        <dbReference type="Proteomes" id="UP001333996"/>
    </source>
</evidence>
<feature type="region of interest" description="Disordered" evidence="1">
    <location>
        <begin position="1"/>
        <end position="94"/>
    </location>
</feature>
<feature type="compositionally biased region" description="Basic and acidic residues" evidence="1">
    <location>
        <begin position="83"/>
        <end position="93"/>
    </location>
</feature>
<evidence type="ECO:0000313" key="2">
    <source>
        <dbReference type="EMBL" id="MED7825035.1"/>
    </source>
</evidence>
<dbReference type="Proteomes" id="UP001333996">
    <property type="component" value="Unassembled WGS sequence"/>
</dbReference>
<dbReference type="RefSeq" id="WP_329509458.1">
    <property type="nucleotide sequence ID" value="NZ_BAAAYZ010000024.1"/>
</dbReference>
<reference evidence="2" key="1">
    <citation type="submission" date="2024-01" db="EMBL/GenBank/DDBJ databases">
        <title>First draft genome sequence data of TA4-1, the type strain of Gram-positive actinobacterium Streptomyces chiangmaiensis.</title>
        <authorList>
            <person name="Yasawong M."/>
            <person name="Nantapong N."/>
        </authorList>
    </citation>
    <scope>NUCLEOTIDE SEQUENCE</scope>
    <source>
        <strain evidence="2">TA4-1</strain>
    </source>
</reference>
<accession>A0ABU7FLN7</accession>
<evidence type="ECO:0008006" key="4">
    <source>
        <dbReference type="Google" id="ProtNLM"/>
    </source>
</evidence>
<feature type="compositionally biased region" description="Basic and acidic residues" evidence="1">
    <location>
        <begin position="1"/>
        <end position="14"/>
    </location>
</feature>
<protein>
    <recommendedName>
        <fullName evidence="4">Transposase</fullName>
    </recommendedName>
</protein>